<evidence type="ECO:0000313" key="1">
    <source>
        <dbReference type="EMBL" id="DAF49249.1"/>
    </source>
</evidence>
<name>A0A8S5SE63_9CAUD</name>
<organism evidence="1">
    <name type="scientific">Caudovirales sp. ctrNG92</name>
    <dbReference type="NCBI Taxonomy" id="2827638"/>
    <lineage>
        <taxon>Viruses</taxon>
        <taxon>Duplodnaviria</taxon>
        <taxon>Heunggongvirae</taxon>
        <taxon>Uroviricota</taxon>
        <taxon>Caudoviricetes</taxon>
    </lineage>
</organism>
<dbReference type="EMBL" id="BK032578">
    <property type="protein sequence ID" value="DAF49249.1"/>
    <property type="molecule type" value="Genomic_DNA"/>
</dbReference>
<accession>A0A8S5SE63</accession>
<sequence>MVLLVCDATDTHRSPGLKRPGFFESCEREG</sequence>
<protein>
    <submittedName>
        <fullName evidence="1">Uncharacterized protein</fullName>
    </submittedName>
</protein>
<reference evidence="1" key="1">
    <citation type="journal article" date="2021" name="Proc. Natl. Acad. Sci. U.S.A.">
        <title>A Catalog of Tens of Thousands of Viruses from Human Metagenomes Reveals Hidden Associations with Chronic Diseases.</title>
        <authorList>
            <person name="Tisza M.J."/>
            <person name="Buck C.B."/>
        </authorList>
    </citation>
    <scope>NUCLEOTIDE SEQUENCE</scope>
    <source>
        <strain evidence="1">CtrNG92</strain>
    </source>
</reference>
<proteinExistence type="predicted"/>